<dbReference type="GO" id="GO:0051539">
    <property type="term" value="F:4 iron, 4 sulfur cluster binding"/>
    <property type="evidence" value="ECO:0007669"/>
    <property type="project" value="UniProtKB-KW"/>
</dbReference>
<sequence>MKFFLLILSIHYQDSNPMTPDAINNLKEKILAGGSLSTVEAMSLIDLSPQEEDALIEAAAEVTERFGSRDFDSCSIINARSGRCSEDCKWCAQSAHYKTGTMSYPLVDHDTCMALAAYNRSRGIGRFSLVTSGRALSGEALETLCGYYRELRLAGGMGLCASMGLLDAEALARLRDAGVERYHCNLESAPSHFSTLCSTHSIEDKIKTIEAARATGMEICSGGIIGMGESRAQRVEFALTLRRVNPVSIPINILVPIPGTPLENTEPLSGREILLTVAIFRMIHPHAVLRFAGGRASIAKEIQRESLRIGINGSIMGDLLTTIGSQIDEDIELIRSCGYNFKTPQQ</sequence>
<dbReference type="Gene3D" id="3.20.20.70">
    <property type="entry name" value="Aldolase class I"/>
    <property type="match status" value="1"/>
</dbReference>
<comment type="subunit">
    <text evidence="13">Homodimer.</text>
</comment>
<accession>A0A2V1IJ04</accession>
<dbReference type="HAMAP" id="MF_01694">
    <property type="entry name" value="BioB"/>
    <property type="match status" value="1"/>
</dbReference>
<organism evidence="16 17">
    <name type="scientific">Duncaniella muris</name>
    <dbReference type="NCBI Taxonomy" id="2094150"/>
    <lineage>
        <taxon>Bacteria</taxon>
        <taxon>Pseudomonadati</taxon>
        <taxon>Bacteroidota</taxon>
        <taxon>Bacteroidia</taxon>
        <taxon>Bacteroidales</taxon>
        <taxon>Muribaculaceae</taxon>
        <taxon>Duncaniella</taxon>
    </lineage>
</organism>
<comment type="cofactor">
    <cofactor evidence="13 14">
        <name>[4Fe-4S] cluster</name>
        <dbReference type="ChEBI" id="CHEBI:49883"/>
    </cofactor>
    <text evidence="13 14">Binds 1 [4Fe-4S] cluster. The cluster is coordinated with 3 cysteines and an exchangeable S-adenosyl-L-methionine.</text>
</comment>
<keyword evidence="11 13" id="KW-0411">Iron-sulfur</keyword>
<evidence type="ECO:0000256" key="11">
    <source>
        <dbReference type="ARBA" id="ARBA00023014"/>
    </source>
</evidence>
<dbReference type="InterPro" id="IPR002684">
    <property type="entry name" value="Biotin_synth/BioAB"/>
</dbReference>
<feature type="binding site" evidence="13 14">
    <location>
        <position position="91"/>
    </location>
    <ligand>
        <name>[4Fe-4S] cluster</name>
        <dbReference type="ChEBI" id="CHEBI:49883"/>
        <note>4Fe-4S-S-AdoMet</note>
    </ligand>
</feature>
<dbReference type="SFLD" id="SFLDG01278">
    <property type="entry name" value="biotin_synthase_like"/>
    <property type="match status" value="1"/>
</dbReference>
<dbReference type="InterPro" id="IPR013785">
    <property type="entry name" value="Aldolase_TIM"/>
</dbReference>
<comment type="function">
    <text evidence="13">Catalyzes the conversion of dethiobiotin (DTB) to biotin by the insertion of a sulfur atom into dethiobiotin via a radical-based mechanism.</text>
</comment>
<feature type="binding site" evidence="13 14">
    <location>
        <position position="88"/>
    </location>
    <ligand>
        <name>[4Fe-4S] cluster</name>
        <dbReference type="ChEBI" id="CHEBI:49883"/>
        <note>4Fe-4S-S-AdoMet</note>
    </ligand>
</feature>
<dbReference type="GO" id="GO:0005506">
    <property type="term" value="F:iron ion binding"/>
    <property type="evidence" value="ECO:0007669"/>
    <property type="project" value="UniProtKB-UniRule"/>
</dbReference>
<evidence type="ECO:0000256" key="2">
    <source>
        <dbReference type="ARBA" id="ARBA00010765"/>
    </source>
</evidence>
<dbReference type="PROSITE" id="PS51918">
    <property type="entry name" value="RADICAL_SAM"/>
    <property type="match status" value="1"/>
</dbReference>
<evidence type="ECO:0000256" key="4">
    <source>
        <dbReference type="ARBA" id="ARBA00022485"/>
    </source>
</evidence>
<protein>
    <recommendedName>
        <fullName evidence="3 13">Biotin synthase</fullName>
        <ecNumber evidence="3 13">2.8.1.6</ecNumber>
    </recommendedName>
</protein>
<evidence type="ECO:0000259" key="15">
    <source>
        <dbReference type="PROSITE" id="PS51918"/>
    </source>
</evidence>
<keyword evidence="10 13" id="KW-0408">Iron</keyword>
<name>A0A2V1IJ04_9BACT</name>
<evidence type="ECO:0000256" key="7">
    <source>
        <dbReference type="ARBA" id="ARBA00022714"/>
    </source>
</evidence>
<dbReference type="EMBL" id="PUEC01000022">
    <property type="protein sequence ID" value="PWB01369.1"/>
    <property type="molecule type" value="Genomic_DNA"/>
</dbReference>
<keyword evidence="4 13" id="KW-0004">4Fe-4S</keyword>
<dbReference type="GO" id="GO:0004076">
    <property type="term" value="F:biotin synthase activity"/>
    <property type="evidence" value="ECO:0007669"/>
    <property type="project" value="UniProtKB-UniRule"/>
</dbReference>
<comment type="catalytic activity">
    <reaction evidence="12 13">
        <text>(4R,5S)-dethiobiotin + (sulfur carrier)-SH + 2 reduced [2Fe-2S]-[ferredoxin] + 2 S-adenosyl-L-methionine = (sulfur carrier)-H + biotin + 2 5'-deoxyadenosine + 2 L-methionine + 2 oxidized [2Fe-2S]-[ferredoxin]</text>
        <dbReference type="Rhea" id="RHEA:22060"/>
        <dbReference type="Rhea" id="RHEA-COMP:10000"/>
        <dbReference type="Rhea" id="RHEA-COMP:10001"/>
        <dbReference type="Rhea" id="RHEA-COMP:14737"/>
        <dbReference type="Rhea" id="RHEA-COMP:14739"/>
        <dbReference type="ChEBI" id="CHEBI:17319"/>
        <dbReference type="ChEBI" id="CHEBI:29917"/>
        <dbReference type="ChEBI" id="CHEBI:33737"/>
        <dbReference type="ChEBI" id="CHEBI:33738"/>
        <dbReference type="ChEBI" id="CHEBI:57586"/>
        <dbReference type="ChEBI" id="CHEBI:57844"/>
        <dbReference type="ChEBI" id="CHEBI:59789"/>
        <dbReference type="ChEBI" id="CHEBI:64428"/>
        <dbReference type="ChEBI" id="CHEBI:149473"/>
        <dbReference type="EC" id="2.8.1.6"/>
    </reaction>
</comment>
<dbReference type="GO" id="GO:0009102">
    <property type="term" value="P:biotin biosynthetic process"/>
    <property type="evidence" value="ECO:0007669"/>
    <property type="project" value="UniProtKB-UniRule"/>
</dbReference>
<evidence type="ECO:0000256" key="6">
    <source>
        <dbReference type="ARBA" id="ARBA00022691"/>
    </source>
</evidence>
<dbReference type="SMART" id="SM00729">
    <property type="entry name" value="Elp3"/>
    <property type="match status" value="1"/>
</dbReference>
<dbReference type="EC" id="2.8.1.6" evidence="3 13"/>
<keyword evidence="8 13" id="KW-0479">Metal-binding</keyword>
<feature type="binding site" evidence="13 14">
    <location>
        <position position="220"/>
    </location>
    <ligand>
        <name>[2Fe-2S] cluster</name>
        <dbReference type="ChEBI" id="CHEBI:190135"/>
    </ligand>
</feature>
<keyword evidence="17" id="KW-1185">Reference proteome</keyword>
<evidence type="ECO:0000256" key="3">
    <source>
        <dbReference type="ARBA" id="ARBA00012236"/>
    </source>
</evidence>
<dbReference type="CDD" id="cd01335">
    <property type="entry name" value="Radical_SAM"/>
    <property type="match status" value="1"/>
</dbReference>
<feature type="binding site" evidence="13 14">
    <location>
        <position position="160"/>
    </location>
    <ligand>
        <name>[2Fe-2S] cluster</name>
        <dbReference type="ChEBI" id="CHEBI:190135"/>
    </ligand>
</feature>
<dbReference type="InterPro" id="IPR006638">
    <property type="entry name" value="Elp3/MiaA/NifB-like_rSAM"/>
</dbReference>
<feature type="binding site" evidence="13 14">
    <location>
        <position position="128"/>
    </location>
    <ligand>
        <name>[2Fe-2S] cluster</name>
        <dbReference type="ChEBI" id="CHEBI:190135"/>
    </ligand>
</feature>
<comment type="similarity">
    <text evidence="2 13">Belongs to the radical SAM superfamily. Biotin synthase family.</text>
</comment>
<feature type="binding site" evidence="13 14">
    <location>
        <position position="290"/>
    </location>
    <ligand>
        <name>[2Fe-2S] cluster</name>
        <dbReference type="ChEBI" id="CHEBI:190135"/>
    </ligand>
</feature>
<dbReference type="UniPathway" id="UPA00078">
    <property type="reaction ID" value="UER00162"/>
</dbReference>
<comment type="caution">
    <text evidence="16">The sequence shown here is derived from an EMBL/GenBank/DDBJ whole genome shotgun (WGS) entry which is preliminary data.</text>
</comment>
<dbReference type="SUPFAM" id="SSF102114">
    <property type="entry name" value="Radical SAM enzymes"/>
    <property type="match status" value="1"/>
</dbReference>
<dbReference type="GO" id="GO:0051537">
    <property type="term" value="F:2 iron, 2 sulfur cluster binding"/>
    <property type="evidence" value="ECO:0007669"/>
    <property type="project" value="UniProtKB-KW"/>
</dbReference>
<dbReference type="PIRSF" id="PIRSF001619">
    <property type="entry name" value="Biotin_synth"/>
    <property type="match status" value="1"/>
</dbReference>
<feature type="domain" description="Radical SAM core" evidence="15">
    <location>
        <begin position="66"/>
        <end position="295"/>
    </location>
</feature>
<keyword evidence="5 13" id="KW-0808">Transferase</keyword>
<reference evidence="17" key="1">
    <citation type="submission" date="2018-02" db="EMBL/GenBank/DDBJ databases">
        <authorList>
            <person name="Clavel T."/>
            <person name="Strowig T."/>
        </authorList>
    </citation>
    <scope>NUCLEOTIDE SEQUENCE [LARGE SCALE GENOMIC DNA]</scope>
    <source>
        <strain evidence="17">DSM 103720</strain>
    </source>
</reference>
<evidence type="ECO:0000256" key="9">
    <source>
        <dbReference type="ARBA" id="ARBA00022756"/>
    </source>
</evidence>
<dbReference type="SFLD" id="SFLDS00029">
    <property type="entry name" value="Radical_SAM"/>
    <property type="match status" value="1"/>
</dbReference>
<evidence type="ECO:0000256" key="8">
    <source>
        <dbReference type="ARBA" id="ARBA00022723"/>
    </source>
</evidence>
<dbReference type="Pfam" id="PF04055">
    <property type="entry name" value="Radical_SAM"/>
    <property type="match status" value="1"/>
</dbReference>
<keyword evidence="7 13" id="KW-0001">2Fe-2S</keyword>
<dbReference type="PANTHER" id="PTHR22976:SF2">
    <property type="entry name" value="BIOTIN SYNTHASE, MITOCHONDRIAL"/>
    <property type="match status" value="1"/>
</dbReference>
<dbReference type="InterPro" id="IPR010722">
    <property type="entry name" value="BATS_dom"/>
</dbReference>
<evidence type="ECO:0000256" key="12">
    <source>
        <dbReference type="ARBA" id="ARBA00051157"/>
    </source>
</evidence>
<dbReference type="InterPro" id="IPR024177">
    <property type="entry name" value="Biotin_synthase"/>
</dbReference>
<comment type="cofactor">
    <cofactor evidence="13">
        <name>[2Fe-2S] cluster</name>
        <dbReference type="ChEBI" id="CHEBI:190135"/>
    </cofactor>
    <text evidence="13">Binds 1 [2Fe-2S] cluster. The cluster is coordinated with 3 cysteines and 1 arginine.</text>
</comment>
<evidence type="ECO:0000256" key="13">
    <source>
        <dbReference type="HAMAP-Rule" id="MF_01694"/>
    </source>
</evidence>
<gene>
    <name evidence="13 16" type="primary">bioB</name>
    <name evidence="16" type="ORF">C5O23_09940</name>
</gene>
<keyword evidence="6 13" id="KW-0949">S-adenosyl-L-methionine</keyword>
<evidence type="ECO:0000313" key="17">
    <source>
        <dbReference type="Proteomes" id="UP000244905"/>
    </source>
</evidence>
<dbReference type="Proteomes" id="UP000244905">
    <property type="component" value="Unassembled WGS sequence"/>
</dbReference>
<dbReference type="SMART" id="SM00876">
    <property type="entry name" value="BATS"/>
    <property type="match status" value="1"/>
</dbReference>
<dbReference type="Pfam" id="PF06968">
    <property type="entry name" value="BATS"/>
    <property type="match status" value="1"/>
</dbReference>
<dbReference type="PANTHER" id="PTHR22976">
    <property type="entry name" value="BIOTIN SYNTHASE"/>
    <property type="match status" value="1"/>
</dbReference>
<dbReference type="SFLD" id="SFLDG01060">
    <property type="entry name" value="BATS_domain_containing"/>
    <property type="match status" value="1"/>
</dbReference>
<comment type="pathway">
    <text evidence="1 13">Cofactor biosynthesis; biotin biosynthesis; biotin from 7,8-diaminononanoate: step 2/2.</text>
</comment>
<dbReference type="AlphaFoldDB" id="A0A2V1IJ04"/>
<evidence type="ECO:0000256" key="1">
    <source>
        <dbReference type="ARBA" id="ARBA00004942"/>
    </source>
</evidence>
<evidence type="ECO:0000256" key="10">
    <source>
        <dbReference type="ARBA" id="ARBA00023004"/>
    </source>
</evidence>
<feature type="binding site" evidence="13 14">
    <location>
        <position position="84"/>
    </location>
    <ligand>
        <name>[4Fe-4S] cluster</name>
        <dbReference type="ChEBI" id="CHEBI:49883"/>
        <note>4Fe-4S-S-AdoMet</note>
    </ligand>
</feature>
<comment type="cofactor">
    <cofactor evidence="14">
        <name>[2Fe-2S] cluster</name>
        <dbReference type="ChEBI" id="CHEBI:190135"/>
    </cofactor>
    <text evidence="14">Binds 1 [2Fe-2S] cluster. The cluster is coordinated with 3 cysteines and 1 arginine.</text>
</comment>
<proteinExistence type="inferred from homology"/>
<dbReference type="NCBIfam" id="TIGR00433">
    <property type="entry name" value="bioB"/>
    <property type="match status" value="1"/>
</dbReference>
<evidence type="ECO:0000256" key="5">
    <source>
        <dbReference type="ARBA" id="ARBA00022679"/>
    </source>
</evidence>
<dbReference type="InterPro" id="IPR007197">
    <property type="entry name" value="rSAM"/>
</dbReference>
<keyword evidence="9 13" id="KW-0093">Biotin biosynthesis</keyword>
<dbReference type="InterPro" id="IPR058240">
    <property type="entry name" value="rSAM_sf"/>
</dbReference>
<evidence type="ECO:0000313" key="16">
    <source>
        <dbReference type="EMBL" id="PWB01369.1"/>
    </source>
</evidence>
<evidence type="ECO:0000256" key="14">
    <source>
        <dbReference type="PIRSR" id="PIRSR001619-1"/>
    </source>
</evidence>